<gene>
    <name evidence="2" type="ORF">FVR03_11385</name>
</gene>
<evidence type="ECO:0000313" key="3">
    <source>
        <dbReference type="Proteomes" id="UP000321926"/>
    </source>
</evidence>
<proteinExistence type="predicted"/>
<evidence type="ECO:0000259" key="1">
    <source>
        <dbReference type="Pfam" id="PF03372"/>
    </source>
</evidence>
<dbReference type="Proteomes" id="UP000321926">
    <property type="component" value="Unassembled WGS sequence"/>
</dbReference>
<dbReference type="SUPFAM" id="SSF56219">
    <property type="entry name" value="DNase I-like"/>
    <property type="match status" value="1"/>
</dbReference>
<dbReference type="GO" id="GO:0004519">
    <property type="term" value="F:endonuclease activity"/>
    <property type="evidence" value="ECO:0007669"/>
    <property type="project" value="UniProtKB-KW"/>
</dbReference>
<dbReference type="GO" id="GO:0004527">
    <property type="term" value="F:exonuclease activity"/>
    <property type="evidence" value="ECO:0007669"/>
    <property type="project" value="UniProtKB-KW"/>
</dbReference>
<protein>
    <submittedName>
        <fullName evidence="2">Endonuclease/exonuclease/phosphatase family protein</fullName>
    </submittedName>
</protein>
<keyword evidence="2" id="KW-0378">Hydrolase</keyword>
<dbReference type="EMBL" id="VRTY01000038">
    <property type="protein sequence ID" value="TXK45901.1"/>
    <property type="molecule type" value="Genomic_DNA"/>
</dbReference>
<dbReference type="Gene3D" id="3.60.10.10">
    <property type="entry name" value="Endonuclease/exonuclease/phosphatase"/>
    <property type="match status" value="1"/>
</dbReference>
<organism evidence="2 3">
    <name type="scientific">Pontibacter qinzhouensis</name>
    <dbReference type="NCBI Taxonomy" id="2603253"/>
    <lineage>
        <taxon>Bacteria</taxon>
        <taxon>Pseudomonadati</taxon>
        <taxon>Bacteroidota</taxon>
        <taxon>Cytophagia</taxon>
        <taxon>Cytophagales</taxon>
        <taxon>Hymenobacteraceae</taxon>
        <taxon>Pontibacter</taxon>
    </lineage>
</organism>
<reference evidence="2 3" key="1">
    <citation type="submission" date="2019-08" db="EMBL/GenBank/DDBJ databases">
        <authorList>
            <person name="Shi S."/>
        </authorList>
    </citation>
    <scope>NUCLEOTIDE SEQUENCE [LARGE SCALE GENOMIC DNA]</scope>
    <source>
        <strain evidence="2 3">GY10130</strain>
    </source>
</reference>
<keyword evidence="2" id="KW-0269">Exonuclease</keyword>
<accession>A0A5C8K9R9</accession>
<dbReference type="InterPro" id="IPR036691">
    <property type="entry name" value="Endo/exonu/phosph_ase_sf"/>
</dbReference>
<comment type="caution">
    <text evidence="2">The sequence shown here is derived from an EMBL/GenBank/DDBJ whole genome shotgun (WGS) entry which is preliminary data.</text>
</comment>
<keyword evidence="3" id="KW-1185">Reference proteome</keyword>
<dbReference type="Pfam" id="PF03372">
    <property type="entry name" value="Exo_endo_phos"/>
    <property type="match status" value="1"/>
</dbReference>
<evidence type="ECO:0000313" key="2">
    <source>
        <dbReference type="EMBL" id="TXK45901.1"/>
    </source>
</evidence>
<name>A0A5C8K9R9_9BACT</name>
<dbReference type="AlphaFoldDB" id="A0A5C8K9R9"/>
<dbReference type="RefSeq" id="WP_147921877.1">
    <property type="nucleotide sequence ID" value="NZ_VRTY01000038.1"/>
</dbReference>
<keyword evidence="2" id="KW-0540">Nuclease</keyword>
<dbReference type="InterPro" id="IPR005135">
    <property type="entry name" value="Endo/exonuclease/phosphatase"/>
</dbReference>
<keyword evidence="2" id="KW-0255">Endonuclease</keyword>
<sequence length="239" mass="27806">MKIVTWNCNGALRNKFRFLLELEADIFIIQECENPEQTPHLEYTEWSKNHLWIGGNKNKGLGIFAAEGIKMELLAWSNVFSDHAVKYFLPCLIDNDFQLVGVWAHQNNSPNFGYIGQIWKYLLLNKQNLEKVIIAGDFNSNAIWDQWDRWWNHSDVVKDLLGLGIVSMYHKHFKQNQGEESKPTFFLNRNLSKPYHIDYVFGSREFEAGLLNVDIGDTEKWLRISDHLPLICNFEGGGK</sequence>
<feature type="domain" description="Endonuclease/exonuclease/phosphatase" evidence="1">
    <location>
        <begin position="4"/>
        <end position="227"/>
    </location>
</feature>
<dbReference type="OrthoDB" id="583592at2"/>